<proteinExistence type="predicted"/>
<evidence type="ECO:0000313" key="1">
    <source>
        <dbReference type="EMBL" id="KKN30013.1"/>
    </source>
</evidence>
<sequence>MAKKKSVKDYNKERKLWSNWKTTIRKTWENEWEHKKTGAILNLSSEGPGPHSNEATWDLVMSYPMGSSGSAHLGREYGGPGDYMSSDDRYAKKSLMKQAKRFMKQSNNYTTTKQFKQLTKRYKP</sequence>
<name>A0A0F9SL66_9ZZZZ</name>
<accession>A0A0F9SL66</accession>
<comment type="caution">
    <text evidence="1">The sequence shown here is derived from an EMBL/GenBank/DDBJ whole genome shotgun (WGS) entry which is preliminary data.</text>
</comment>
<reference evidence="1" key="1">
    <citation type="journal article" date="2015" name="Nature">
        <title>Complex archaea that bridge the gap between prokaryotes and eukaryotes.</title>
        <authorList>
            <person name="Spang A."/>
            <person name="Saw J.H."/>
            <person name="Jorgensen S.L."/>
            <person name="Zaremba-Niedzwiedzka K."/>
            <person name="Martijn J."/>
            <person name="Lind A.E."/>
            <person name="van Eijk R."/>
            <person name="Schleper C."/>
            <person name="Guy L."/>
            <person name="Ettema T.J."/>
        </authorList>
    </citation>
    <scope>NUCLEOTIDE SEQUENCE</scope>
</reference>
<dbReference type="AlphaFoldDB" id="A0A0F9SL66"/>
<dbReference type="EMBL" id="LAZR01002441">
    <property type="protein sequence ID" value="KKN30013.1"/>
    <property type="molecule type" value="Genomic_DNA"/>
</dbReference>
<organism evidence="1">
    <name type="scientific">marine sediment metagenome</name>
    <dbReference type="NCBI Taxonomy" id="412755"/>
    <lineage>
        <taxon>unclassified sequences</taxon>
        <taxon>metagenomes</taxon>
        <taxon>ecological metagenomes</taxon>
    </lineage>
</organism>
<protein>
    <submittedName>
        <fullName evidence="1">Uncharacterized protein</fullName>
    </submittedName>
</protein>
<gene>
    <name evidence="1" type="ORF">LCGC14_0838300</name>
</gene>